<dbReference type="InterPro" id="IPR058502">
    <property type="entry name" value="PLL-like_beta-prop"/>
</dbReference>
<gene>
    <name evidence="3" type="ORF">BN869_000011515_1</name>
</gene>
<organism evidence="3">
    <name type="scientific">Bionectria ochroleuca</name>
    <name type="common">Gliocladium roseum</name>
    <dbReference type="NCBI Taxonomy" id="29856"/>
    <lineage>
        <taxon>Eukaryota</taxon>
        <taxon>Fungi</taxon>
        <taxon>Dikarya</taxon>
        <taxon>Ascomycota</taxon>
        <taxon>Pezizomycotina</taxon>
        <taxon>Sordariomycetes</taxon>
        <taxon>Hypocreomycetidae</taxon>
        <taxon>Hypocreales</taxon>
        <taxon>Bionectriaceae</taxon>
        <taxon>Clonostachys</taxon>
    </lineage>
</organism>
<dbReference type="EMBL" id="CDPU01000052">
    <property type="protein sequence ID" value="CEO55457.1"/>
    <property type="molecule type" value="Genomic_DNA"/>
</dbReference>
<sequence length="490" mass="52225">MAYNRFEGSDLPQVYERDNLPQVYDRDNLPQVYQGHRFEDGLQILEPGSPGTEAAIIDAGSRGKALEPFWTRKKIWIAVGVAALIVIGVIVGTTVGVVTGRKGTSNSDESKSQPTGTEMALTATTTTFPTPSVVATTCHPSICPAILAAARPSSDPKAFFLFGRGTDNGIWYRESDGERWLKDWESLGGKFGSQPAAVSIREGHIDVFGIDTDKTMRTKSYRNSAWESSWASLGGACNAAPAVCSMREGRMDLFTLSSTNDLAHKYYENGQWASLSSGSGWGRSEGYVASSLAASCRGNDFMDVTVYGNEKAPFKIASTHWNGSGFERWSSLTGHYKSDPSTIAMTENRTDFLGLNSDKAMVYLSWGDGADISKLKTTVIGGESQSVAGLVSPSSGRLDAFAVGNDSKLKHKALVGSEWGSSWDDLGGAFNSAPLALPVGNDSILVFGIGPEGKVIHTKLQIGSESSLSASSWFSDGGSLSAQWLSAGPA</sequence>
<keyword evidence="1" id="KW-1133">Transmembrane helix</keyword>
<evidence type="ECO:0000313" key="3">
    <source>
        <dbReference type="EMBL" id="CEO55457.1"/>
    </source>
</evidence>
<evidence type="ECO:0000259" key="2">
    <source>
        <dbReference type="Pfam" id="PF26607"/>
    </source>
</evidence>
<keyword evidence="1" id="KW-0472">Membrane</keyword>
<dbReference type="AlphaFoldDB" id="A0A0B7KJ50"/>
<dbReference type="Gene3D" id="2.120.10.70">
    <property type="entry name" value="Fucose-specific lectin"/>
    <property type="match status" value="2"/>
</dbReference>
<feature type="domain" description="PLL-like beta propeller" evidence="2">
    <location>
        <begin position="159"/>
        <end position="480"/>
    </location>
</feature>
<feature type="transmembrane region" description="Helical" evidence="1">
    <location>
        <begin position="75"/>
        <end position="98"/>
    </location>
</feature>
<evidence type="ECO:0000256" key="1">
    <source>
        <dbReference type="SAM" id="Phobius"/>
    </source>
</evidence>
<keyword evidence="1" id="KW-0812">Transmembrane</keyword>
<protein>
    <recommendedName>
        <fullName evidence="2">PLL-like beta propeller domain-containing protein</fullName>
    </recommendedName>
</protein>
<reference evidence="3" key="1">
    <citation type="submission" date="2015-01" db="EMBL/GenBank/DDBJ databases">
        <authorList>
            <person name="Durling Mikael"/>
        </authorList>
    </citation>
    <scope>NUCLEOTIDE SEQUENCE</scope>
</reference>
<accession>A0A0B7KJ50</accession>
<dbReference type="SUPFAM" id="SSF89372">
    <property type="entry name" value="Fucose-specific lectin"/>
    <property type="match status" value="2"/>
</dbReference>
<name>A0A0B7KJ50_BIOOC</name>
<dbReference type="Pfam" id="PF26607">
    <property type="entry name" value="DUF8189"/>
    <property type="match status" value="1"/>
</dbReference>
<proteinExistence type="predicted"/>